<proteinExistence type="inferred from homology"/>
<evidence type="ECO:0000256" key="1">
    <source>
        <dbReference type="HAMAP-Rule" id="MF_02066"/>
    </source>
</evidence>
<dbReference type="InterPro" id="IPR019734">
    <property type="entry name" value="TPR_rpt"/>
</dbReference>
<dbReference type="Gene3D" id="1.25.40.10">
    <property type="entry name" value="Tetratricopeptide repeat domain"/>
    <property type="match status" value="1"/>
</dbReference>
<feature type="coiled-coil region" evidence="1">
    <location>
        <begin position="24"/>
        <end position="95"/>
    </location>
</feature>
<keyword evidence="2" id="KW-0802">TPR repeat</keyword>
<dbReference type="InterPro" id="IPR032519">
    <property type="entry name" value="YbgF_tri"/>
</dbReference>
<dbReference type="Proteomes" id="UP001172778">
    <property type="component" value="Unassembled WGS sequence"/>
</dbReference>
<dbReference type="Pfam" id="PF13174">
    <property type="entry name" value="TPR_6"/>
    <property type="match status" value="1"/>
</dbReference>
<keyword evidence="1" id="KW-0732">Signal</keyword>
<dbReference type="SUPFAM" id="SSF48452">
    <property type="entry name" value="TPR-like"/>
    <property type="match status" value="1"/>
</dbReference>
<name>A0ABT7DTP2_9NEIS</name>
<gene>
    <name evidence="5" type="primary">ybgF</name>
    <name evidence="1" type="synonym">cpoB</name>
    <name evidence="5" type="ORF">PZA18_00465</name>
</gene>
<keyword evidence="1" id="KW-0131">Cell cycle</keyword>
<dbReference type="Pfam" id="PF13432">
    <property type="entry name" value="TPR_16"/>
    <property type="match status" value="1"/>
</dbReference>
<organism evidence="5 6">
    <name type="scientific">Parachitinimonas caeni</name>
    <dbReference type="NCBI Taxonomy" id="3031301"/>
    <lineage>
        <taxon>Bacteria</taxon>
        <taxon>Pseudomonadati</taxon>
        <taxon>Pseudomonadota</taxon>
        <taxon>Betaproteobacteria</taxon>
        <taxon>Neisseriales</taxon>
        <taxon>Chitinibacteraceae</taxon>
        <taxon>Parachitinimonas</taxon>
    </lineage>
</organism>
<dbReference type="RefSeq" id="WP_284098801.1">
    <property type="nucleotide sequence ID" value="NZ_JARRAF010000001.1"/>
</dbReference>
<evidence type="ECO:0000256" key="3">
    <source>
        <dbReference type="SAM" id="MobiDB-lite"/>
    </source>
</evidence>
<feature type="chain" id="PRO_5044913910" description="Cell division coordinator CpoB" evidence="1">
    <location>
        <begin position="20"/>
        <end position="264"/>
    </location>
</feature>
<evidence type="ECO:0000259" key="4">
    <source>
        <dbReference type="Pfam" id="PF16331"/>
    </source>
</evidence>
<accession>A0ABT7DTP2</accession>
<evidence type="ECO:0000313" key="6">
    <source>
        <dbReference type="Proteomes" id="UP001172778"/>
    </source>
</evidence>
<sequence length="264" mass="29525" precursor="true">MRLRCLSALLLVLALPAKAGLFDDDEARKQVAELRVRLETLNNTVSDRLNKVETQLQNQKLLELVNQIEGLNGELAKLRGQIEVLTFNIDNLQKRQKDLYVDLDSRLRQLETPPAQTNPQPGATQSTGAVDTPTTSEPAHGEGDASAYEAAYNLYRVGNYKNAVSAFDAFLKSYRDSRLVPNALFWQGLSYAQQRDYKSAMLALRKVVDNWPDHQKTPDAMRAIANLQIEAGDAKAARKTLKDLITNYPGSEAAQRAKRQLEML</sequence>
<keyword evidence="1" id="KW-0574">Periplasm</keyword>
<dbReference type="EMBL" id="JARRAF010000001">
    <property type="protein sequence ID" value="MDK2122515.1"/>
    <property type="molecule type" value="Genomic_DNA"/>
</dbReference>
<evidence type="ECO:0000256" key="2">
    <source>
        <dbReference type="PROSITE-ProRule" id="PRU00339"/>
    </source>
</evidence>
<feature type="region of interest" description="Disordered" evidence="3">
    <location>
        <begin position="111"/>
        <end position="143"/>
    </location>
</feature>
<dbReference type="NCBIfam" id="TIGR02795">
    <property type="entry name" value="tol_pal_ybgF"/>
    <property type="match status" value="1"/>
</dbReference>
<dbReference type="PROSITE" id="PS50005">
    <property type="entry name" value="TPR"/>
    <property type="match status" value="1"/>
</dbReference>
<feature type="domain" description="YbgF trimerisation" evidence="4">
    <location>
        <begin position="45"/>
        <end position="116"/>
    </location>
</feature>
<dbReference type="Pfam" id="PF16331">
    <property type="entry name" value="TolA_bind_tri"/>
    <property type="match status" value="1"/>
</dbReference>
<dbReference type="InterPro" id="IPR011990">
    <property type="entry name" value="TPR-like_helical_dom_sf"/>
</dbReference>
<comment type="subcellular location">
    <subcellularLocation>
        <location evidence="1">Periplasm</location>
    </subcellularLocation>
</comment>
<comment type="function">
    <text evidence="1">Mediates coordination of peptidoglycan synthesis and outer membrane constriction during cell division.</text>
</comment>
<reference evidence="5" key="1">
    <citation type="submission" date="2023-03" db="EMBL/GenBank/DDBJ databases">
        <title>Chitinimonas shenzhenensis gen. nov., sp. nov., a novel member of family Burkholderiaceae isolated from activated sludge collected in Shen Zhen, China.</title>
        <authorList>
            <person name="Wang X."/>
        </authorList>
    </citation>
    <scope>NUCLEOTIDE SEQUENCE</scope>
    <source>
        <strain evidence="5">DQS-5</strain>
    </source>
</reference>
<feature type="compositionally biased region" description="Polar residues" evidence="3">
    <location>
        <begin position="114"/>
        <end position="137"/>
    </location>
</feature>
<feature type="repeat" description="TPR" evidence="2">
    <location>
        <begin position="181"/>
        <end position="214"/>
    </location>
</feature>
<evidence type="ECO:0000313" key="5">
    <source>
        <dbReference type="EMBL" id="MDK2122515.1"/>
    </source>
</evidence>
<comment type="similarity">
    <text evidence="1">Belongs to the CpoB family.</text>
</comment>
<dbReference type="InterPro" id="IPR034706">
    <property type="entry name" value="CpoB"/>
</dbReference>
<dbReference type="InterPro" id="IPR014162">
    <property type="entry name" value="CpoB_C"/>
</dbReference>
<dbReference type="HAMAP" id="MF_02066">
    <property type="entry name" value="CpoB"/>
    <property type="match status" value="1"/>
</dbReference>
<protein>
    <recommendedName>
        <fullName evidence="1">Cell division coordinator CpoB</fullName>
    </recommendedName>
</protein>
<keyword evidence="1" id="KW-0175">Coiled coil</keyword>
<comment type="caution">
    <text evidence="5">The sequence shown here is derived from an EMBL/GenBank/DDBJ whole genome shotgun (WGS) entry which is preliminary data.</text>
</comment>
<feature type="signal peptide" evidence="1">
    <location>
        <begin position="1"/>
        <end position="19"/>
    </location>
</feature>
<keyword evidence="1" id="KW-0132">Cell division</keyword>
<keyword evidence="6" id="KW-1185">Reference proteome</keyword>
<dbReference type="Gene3D" id="1.20.5.110">
    <property type="match status" value="1"/>
</dbReference>